<evidence type="ECO:0000256" key="2">
    <source>
        <dbReference type="ARBA" id="ARBA00022777"/>
    </source>
</evidence>
<dbReference type="Proteomes" id="UP000198797">
    <property type="component" value="Unassembled WGS sequence"/>
</dbReference>
<accession>A0A1C4ULM1</accession>
<dbReference type="GO" id="GO:0000155">
    <property type="term" value="F:phosphorelay sensor kinase activity"/>
    <property type="evidence" value="ECO:0007669"/>
    <property type="project" value="InterPro"/>
</dbReference>
<evidence type="ECO:0000259" key="6">
    <source>
        <dbReference type="Pfam" id="PF07730"/>
    </source>
</evidence>
<feature type="transmembrane region" description="Helical" evidence="5">
    <location>
        <begin position="82"/>
        <end position="100"/>
    </location>
</feature>
<feature type="transmembrane region" description="Helical" evidence="5">
    <location>
        <begin position="50"/>
        <end position="70"/>
    </location>
</feature>
<dbReference type="Pfam" id="PF07730">
    <property type="entry name" value="HisKA_3"/>
    <property type="match status" value="1"/>
</dbReference>
<evidence type="ECO:0000313" key="8">
    <source>
        <dbReference type="Proteomes" id="UP000198797"/>
    </source>
</evidence>
<evidence type="ECO:0000256" key="1">
    <source>
        <dbReference type="ARBA" id="ARBA00022679"/>
    </source>
</evidence>
<keyword evidence="5" id="KW-0812">Transmembrane</keyword>
<feature type="region of interest" description="Disordered" evidence="4">
    <location>
        <begin position="326"/>
        <end position="355"/>
    </location>
</feature>
<keyword evidence="5" id="KW-0472">Membrane</keyword>
<dbReference type="GO" id="GO:0046983">
    <property type="term" value="F:protein dimerization activity"/>
    <property type="evidence" value="ECO:0007669"/>
    <property type="project" value="InterPro"/>
</dbReference>
<evidence type="ECO:0000313" key="7">
    <source>
        <dbReference type="EMBL" id="SCE72567.1"/>
    </source>
</evidence>
<dbReference type="PANTHER" id="PTHR24421:SF63">
    <property type="entry name" value="SENSOR HISTIDINE KINASE DESK"/>
    <property type="match status" value="1"/>
</dbReference>
<name>A0A1C4ULM1_9ACTN</name>
<dbReference type="CDD" id="cd16917">
    <property type="entry name" value="HATPase_UhpB-NarQ-NarX-like"/>
    <property type="match status" value="1"/>
</dbReference>
<feature type="transmembrane region" description="Helical" evidence="5">
    <location>
        <begin position="154"/>
        <end position="172"/>
    </location>
</feature>
<dbReference type="InterPro" id="IPR036890">
    <property type="entry name" value="HATPase_C_sf"/>
</dbReference>
<dbReference type="SUPFAM" id="SSF55874">
    <property type="entry name" value="ATPase domain of HSP90 chaperone/DNA topoisomerase II/histidine kinase"/>
    <property type="match status" value="1"/>
</dbReference>
<protein>
    <submittedName>
        <fullName evidence="7">Two-component system, NarL family, sensor histidine kinase DesK</fullName>
    </submittedName>
</protein>
<evidence type="ECO:0000256" key="3">
    <source>
        <dbReference type="ARBA" id="ARBA00023012"/>
    </source>
</evidence>
<dbReference type="Gene3D" id="3.30.565.10">
    <property type="entry name" value="Histidine kinase-like ATPase, C-terminal domain"/>
    <property type="match status" value="1"/>
</dbReference>
<evidence type="ECO:0000256" key="4">
    <source>
        <dbReference type="SAM" id="MobiDB-lite"/>
    </source>
</evidence>
<gene>
    <name evidence="7" type="ORF">GA0070216_101595</name>
</gene>
<dbReference type="InterPro" id="IPR011712">
    <property type="entry name" value="Sig_transdc_His_kin_sub3_dim/P"/>
</dbReference>
<reference evidence="8" key="1">
    <citation type="submission" date="2016-06" db="EMBL/GenBank/DDBJ databases">
        <authorList>
            <person name="Varghese N."/>
            <person name="Submissions Spin"/>
        </authorList>
    </citation>
    <scope>NUCLEOTIDE SEQUENCE [LARGE SCALE GENOMIC DNA]</scope>
    <source>
        <strain evidence="8">DSM 44100</strain>
    </source>
</reference>
<dbReference type="Gene3D" id="1.20.5.1930">
    <property type="match status" value="1"/>
</dbReference>
<dbReference type="InterPro" id="IPR050482">
    <property type="entry name" value="Sensor_HK_TwoCompSys"/>
</dbReference>
<keyword evidence="1" id="KW-0808">Transferase</keyword>
<dbReference type="EMBL" id="FMCU01000001">
    <property type="protein sequence ID" value="SCE72567.1"/>
    <property type="molecule type" value="Genomic_DNA"/>
</dbReference>
<keyword evidence="2 7" id="KW-0418">Kinase</keyword>
<organism evidence="7 8">
    <name type="scientific">Micromonospora matsumotoense</name>
    <dbReference type="NCBI Taxonomy" id="121616"/>
    <lineage>
        <taxon>Bacteria</taxon>
        <taxon>Bacillati</taxon>
        <taxon>Actinomycetota</taxon>
        <taxon>Actinomycetes</taxon>
        <taxon>Micromonosporales</taxon>
        <taxon>Micromonosporaceae</taxon>
        <taxon>Micromonospora</taxon>
    </lineage>
</organism>
<dbReference type="GO" id="GO:0016020">
    <property type="term" value="C:membrane"/>
    <property type="evidence" value="ECO:0007669"/>
    <property type="project" value="InterPro"/>
</dbReference>
<dbReference type="STRING" id="121616.GA0070216_101595"/>
<keyword evidence="8" id="KW-1185">Reference proteome</keyword>
<dbReference type="AlphaFoldDB" id="A0A1C4ULM1"/>
<keyword evidence="3" id="KW-0902">Two-component regulatory system</keyword>
<sequence length="391" mass="41646">MYPMDLPFDRPSPVTRRWRVTGWLLAGVWLFFLNIPLFTAVHQAQPWRQAVGVATLVVFGVLYLLIFQWARGLRQTHRPIPVGRARASVGLLLGLGLAGIPGTEGDWLTTLVFVAAAAVFLLPPVDALVVVVLAASTPPVTAALVPGWEAESTVVFAVLLASFAMFGVSRLAQRNGELRAAQAEIGRLAVAEERARTARDLHDILGHSLTVVAVKAELAGRLLALDPARAAAEIADVERLAREALADVRRTVGAYREISLRGELAGARSALAAAGIVGDLPDDPPALPAAREELFGWAVREGATNVVRHSGARRCVIRVHPDRVEIADDGRGPAGSDGATGWEPADGDGADGHGLLGLRERTRRLDGTVTVGRRPDGTGFLLRVTVPVGQR</sequence>
<proteinExistence type="predicted"/>
<feature type="domain" description="Signal transduction histidine kinase subgroup 3 dimerisation and phosphoacceptor" evidence="6">
    <location>
        <begin position="193"/>
        <end position="258"/>
    </location>
</feature>
<feature type="transmembrane region" description="Helical" evidence="5">
    <location>
        <begin position="107"/>
        <end position="134"/>
    </location>
</feature>
<evidence type="ECO:0000256" key="5">
    <source>
        <dbReference type="SAM" id="Phobius"/>
    </source>
</evidence>
<feature type="transmembrane region" description="Helical" evidence="5">
    <location>
        <begin position="20"/>
        <end position="38"/>
    </location>
</feature>
<keyword evidence="5" id="KW-1133">Transmembrane helix</keyword>
<dbReference type="PANTHER" id="PTHR24421">
    <property type="entry name" value="NITRATE/NITRITE SENSOR PROTEIN NARX-RELATED"/>
    <property type="match status" value="1"/>
</dbReference>